<proteinExistence type="predicted"/>
<reference evidence="1 2" key="1">
    <citation type="submission" date="2024-04" db="EMBL/GenBank/DDBJ databases">
        <title>Arthrobacter sp. from Plains bison fecal sample.</title>
        <authorList>
            <person name="Ruzzini A."/>
        </authorList>
    </citation>
    <scope>NUCLEOTIDE SEQUENCE [LARGE SCALE GENOMIC DNA]</scope>
    <source>
        <strain evidence="1 2">EINP1</strain>
    </source>
</reference>
<dbReference type="Proteomes" id="UP001448858">
    <property type="component" value="Chromosome"/>
</dbReference>
<name>A0ABZ3A222_9MICC</name>
<evidence type="ECO:0000313" key="2">
    <source>
        <dbReference type="Proteomes" id="UP001448858"/>
    </source>
</evidence>
<protein>
    <submittedName>
        <fullName evidence="1">Uncharacterized protein</fullName>
    </submittedName>
</protein>
<dbReference type="RefSeq" id="WP_342025064.1">
    <property type="nucleotide sequence ID" value="NZ_CP151657.1"/>
</dbReference>
<accession>A0ABZ3A222</accession>
<dbReference type="EMBL" id="CP151657">
    <property type="protein sequence ID" value="WZP17469.1"/>
    <property type="molecule type" value="Genomic_DNA"/>
</dbReference>
<keyword evidence="2" id="KW-1185">Reference proteome</keyword>
<gene>
    <name evidence="1" type="ORF">AAE021_07895</name>
</gene>
<evidence type="ECO:0000313" key="1">
    <source>
        <dbReference type="EMBL" id="WZP17469.1"/>
    </source>
</evidence>
<organism evidence="1 2">
    <name type="scientific">Arthrobacter citreus</name>
    <dbReference type="NCBI Taxonomy" id="1670"/>
    <lineage>
        <taxon>Bacteria</taxon>
        <taxon>Bacillati</taxon>
        <taxon>Actinomycetota</taxon>
        <taxon>Actinomycetes</taxon>
        <taxon>Micrococcales</taxon>
        <taxon>Micrococcaceae</taxon>
        <taxon>Arthrobacter</taxon>
    </lineage>
</organism>
<sequence>MAELDASALISALSGTAIESKDTDPVIDAVNVEVWSTEAITELFVPLTLLAVTEPAGTWLLATA</sequence>